<keyword evidence="5" id="KW-0997">Cell inner membrane</keyword>
<evidence type="ECO:0000256" key="4">
    <source>
        <dbReference type="ARBA" id="ARBA00022475"/>
    </source>
</evidence>
<dbReference type="GO" id="GO:1990961">
    <property type="term" value="P:xenobiotic detoxification by transmembrane export across the plasma membrane"/>
    <property type="evidence" value="ECO:0007669"/>
    <property type="project" value="TreeGrafter"/>
</dbReference>
<keyword evidence="8 12" id="KW-0472">Membrane</keyword>
<feature type="transmembrane region" description="Helical" evidence="12">
    <location>
        <begin position="87"/>
        <end position="106"/>
    </location>
</feature>
<dbReference type="GO" id="GO:0046677">
    <property type="term" value="P:response to antibiotic"/>
    <property type="evidence" value="ECO:0007669"/>
    <property type="project" value="UniProtKB-KW"/>
</dbReference>
<keyword evidence="6 12" id="KW-0812">Transmembrane</keyword>
<feature type="transmembrane region" description="Helical" evidence="12">
    <location>
        <begin position="291"/>
        <end position="311"/>
    </location>
</feature>
<comment type="subcellular location">
    <subcellularLocation>
        <location evidence="1">Cell inner membrane</location>
        <topology evidence="1">Multi-pass membrane protein</topology>
    </subcellularLocation>
</comment>
<dbReference type="PROSITE" id="PS00216">
    <property type="entry name" value="SUGAR_TRANSPORT_1"/>
    <property type="match status" value="1"/>
</dbReference>
<dbReference type="Proteomes" id="UP000264036">
    <property type="component" value="Unassembled WGS sequence"/>
</dbReference>
<name>A0A356LL32_9BURK</name>
<evidence type="ECO:0000256" key="1">
    <source>
        <dbReference type="ARBA" id="ARBA00004429"/>
    </source>
</evidence>
<keyword evidence="4" id="KW-1003">Cell membrane</keyword>
<dbReference type="PANTHER" id="PTHR23502:SF43">
    <property type="entry name" value="MULTIDRUG TRANSPORTER MDFA"/>
    <property type="match status" value="1"/>
</dbReference>
<sequence length="418" mass="45636">MPPSSRKPSDKRFISLSMLLFPLAMVLYELSAYIGNDMVQPAMLTITAEYGVDDAWVASSMSLYILGGACLTWLIGPLSDRYGRRPIMLAGVMYFIATNFLILLAPTIEWFMLLRFLQGMGLCFIAAVGYVSIQEAFEELTAIRVMALMANISMVAPLLGPLAGAALISVVSWHWGFVIIATIACVSLVGLFLHMPETVNLALPKKPPAQIWQQYRLVLKNNLFMQLTLYFPLIVLPMLVWIGLSPVFLIKDMGMTNMGYGLSQLPIFISLIVGNLALAKYAPRFPVGQSVYFSMPLMIAGGVLLILAGFIPSFAYLGLVAGLALSAFAQGISFAVLYRFTLMASDQPKGVVAAVMSLIMMLIQAVGIELFKLVYVHWGLAALCIMNGLLMLTFAALTPPLMRRTMRVVTPGPIIPAA</sequence>
<evidence type="ECO:0000313" key="15">
    <source>
        <dbReference type="Proteomes" id="UP000264036"/>
    </source>
</evidence>
<evidence type="ECO:0000256" key="2">
    <source>
        <dbReference type="ARBA" id="ARBA00011245"/>
    </source>
</evidence>
<dbReference type="PANTHER" id="PTHR23502">
    <property type="entry name" value="MAJOR FACILITATOR SUPERFAMILY"/>
    <property type="match status" value="1"/>
</dbReference>
<comment type="similarity">
    <text evidence="10">Belongs to the major facilitator superfamily. MdfA family.</text>
</comment>
<feature type="transmembrane region" description="Helical" evidence="12">
    <location>
        <begin position="112"/>
        <end position="133"/>
    </location>
</feature>
<feature type="domain" description="Major facilitator superfamily (MFS) profile" evidence="13">
    <location>
        <begin position="17"/>
        <end position="406"/>
    </location>
</feature>
<dbReference type="GO" id="GO:0005886">
    <property type="term" value="C:plasma membrane"/>
    <property type="evidence" value="ECO:0007669"/>
    <property type="project" value="UniProtKB-SubCell"/>
</dbReference>
<evidence type="ECO:0000256" key="10">
    <source>
        <dbReference type="ARBA" id="ARBA00038406"/>
    </source>
</evidence>
<comment type="subunit">
    <text evidence="2">Monomer.</text>
</comment>
<dbReference type="InterPro" id="IPR036259">
    <property type="entry name" value="MFS_trans_sf"/>
</dbReference>
<dbReference type="GO" id="GO:0015385">
    <property type="term" value="F:sodium:proton antiporter activity"/>
    <property type="evidence" value="ECO:0007669"/>
    <property type="project" value="TreeGrafter"/>
</dbReference>
<evidence type="ECO:0000256" key="8">
    <source>
        <dbReference type="ARBA" id="ARBA00023136"/>
    </source>
</evidence>
<evidence type="ECO:0000259" key="13">
    <source>
        <dbReference type="PROSITE" id="PS50850"/>
    </source>
</evidence>
<dbReference type="SUPFAM" id="SSF103473">
    <property type="entry name" value="MFS general substrate transporter"/>
    <property type="match status" value="1"/>
</dbReference>
<evidence type="ECO:0000256" key="9">
    <source>
        <dbReference type="ARBA" id="ARBA00023251"/>
    </source>
</evidence>
<keyword evidence="7 12" id="KW-1133">Transmembrane helix</keyword>
<protein>
    <recommendedName>
        <fullName evidence="11">Multidrug transporter MdfA</fullName>
    </recommendedName>
</protein>
<dbReference type="AlphaFoldDB" id="A0A356LL32"/>
<dbReference type="Pfam" id="PF07690">
    <property type="entry name" value="MFS_1"/>
    <property type="match status" value="1"/>
</dbReference>
<feature type="transmembrane region" description="Helical" evidence="12">
    <location>
        <begin position="145"/>
        <end position="168"/>
    </location>
</feature>
<comment type="caution">
    <text evidence="14">The sequence shown here is derived from an EMBL/GenBank/DDBJ whole genome shotgun (WGS) entry which is preliminary data.</text>
</comment>
<feature type="transmembrane region" description="Helical" evidence="12">
    <location>
        <begin position="174"/>
        <end position="193"/>
    </location>
</feature>
<dbReference type="InterPro" id="IPR005829">
    <property type="entry name" value="Sugar_transporter_CS"/>
</dbReference>
<feature type="transmembrane region" description="Helical" evidence="12">
    <location>
        <begin position="350"/>
        <end position="368"/>
    </location>
</feature>
<evidence type="ECO:0000256" key="7">
    <source>
        <dbReference type="ARBA" id="ARBA00022989"/>
    </source>
</evidence>
<evidence type="ECO:0000256" key="12">
    <source>
        <dbReference type="SAM" id="Phobius"/>
    </source>
</evidence>
<feature type="transmembrane region" description="Helical" evidence="12">
    <location>
        <begin position="55"/>
        <end position="75"/>
    </location>
</feature>
<proteinExistence type="inferred from homology"/>
<feature type="transmembrane region" description="Helical" evidence="12">
    <location>
        <begin position="229"/>
        <end position="250"/>
    </location>
</feature>
<accession>A0A356LL32</accession>
<feature type="transmembrane region" description="Helical" evidence="12">
    <location>
        <begin position="374"/>
        <end position="397"/>
    </location>
</feature>
<evidence type="ECO:0000256" key="5">
    <source>
        <dbReference type="ARBA" id="ARBA00022519"/>
    </source>
</evidence>
<evidence type="ECO:0000256" key="3">
    <source>
        <dbReference type="ARBA" id="ARBA00022448"/>
    </source>
</evidence>
<dbReference type="PROSITE" id="PS50850">
    <property type="entry name" value="MFS"/>
    <property type="match status" value="1"/>
</dbReference>
<evidence type="ECO:0000256" key="11">
    <source>
        <dbReference type="ARBA" id="ARBA00040126"/>
    </source>
</evidence>
<dbReference type="EMBL" id="DOEK01000040">
    <property type="protein sequence ID" value="HBP31614.1"/>
    <property type="molecule type" value="Genomic_DNA"/>
</dbReference>
<gene>
    <name evidence="14" type="ORF">DD666_19655</name>
</gene>
<keyword evidence="9" id="KW-0046">Antibiotic resistance</keyword>
<reference evidence="14 15" key="1">
    <citation type="journal article" date="2018" name="Nat. Biotechnol.">
        <title>A standardized bacterial taxonomy based on genome phylogeny substantially revises the tree of life.</title>
        <authorList>
            <person name="Parks D.H."/>
            <person name="Chuvochina M."/>
            <person name="Waite D.W."/>
            <person name="Rinke C."/>
            <person name="Skarshewski A."/>
            <person name="Chaumeil P.A."/>
            <person name="Hugenholtz P."/>
        </authorList>
    </citation>
    <scope>NUCLEOTIDE SEQUENCE [LARGE SCALE GENOMIC DNA]</scope>
    <source>
        <strain evidence="14">UBA10707</strain>
    </source>
</reference>
<dbReference type="Gene3D" id="1.20.1720.10">
    <property type="entry name" value="Multidrug resistance protein D"/>
    <property type="match status" value="1"/>
</dbReference>
<keyword evidence="3" id="KW-0813">Transport</keyword>
<organism evidence="14 15">
    <name type="scientific">Advenella kashmirensis</name>
    <dbReference type="NCBI Taxonomy" id="310575"/>
    <lineage>
        <taxon>Bacteria</taxon>
        <taxon>Pseudomonadati</taxon>
        <taxon>Pseudomonadota</taxon>
        <taxon>Betaproteobacteria</taxon>
        <taxon>Burkholderiales</taxon>
        <taxon>Alcaligenaceae</taxon>
    </lineage>
</organism>
<feature type="transmembrane region" description="Helical" evidence="12">
    <location>
        <begin position="317"/>
        <end position="338"/>
    </location>
</feature>
<dbReference type="CDD" id="cd17320">
    <property type="entry name" value="MFS_MdfA_MDR_like"/>
    <property type="match status" value="1"/>
</dbReference>
<evidence type="ECO:0000313" key="14">
    <source>
        <dbReference type="EMBL" id="HBP31614.1"/>
    </source>
</evidence>
<feature type="transmembrane region" description="Helical" evidence="12">
    <location>
        <begin position="12"/>
        <end position="35"/>
    </location>
</feature>
<feature type="transmembrane region" description="Helical" evidence="12">
    <location>
        <begin position="262"/>
        <end position="279"/>
    </location>
</feature>
<dbReference type="InterPro" id="IPR020846">
    <property type="entry name" value="MFS_dom"/>
</dbReference>
<evidence type="ECO:0000256" key="6">
    <source>
        <dbReference type="ARBA" id="ARBA00022692"/>
    </source>
</evidence>
<dbReference type="InterPro" id="IPR011701">
    <property type="entry name" value="MFS"/>
</dbReference>